<dbReference type="OrthoDB" id="2013972at2759"/>
<dbReference type="EMBL" id="JPKY01000001">
    <property type="protein sequence ID" value="KFH48869.1"/>
    <property type="molecule type" value="Genomic_DNA"/>
</dbReference>
<dbReference type="AlphaFoldDB" id="A0A086THN7"/>
<dbReference type="InterPro" id="IPR025714">
    <property type="entry name" value="Methyltranfer_dom"/>
</dbReference>
<dbReference type="HOGENOM" id="CLU_065416_0_0_1"/>
<proteinExistence type="predicted"/>
<protein>
    <recommendedName>
        <fullName evidence="1">Methyltransferase domain-containing protein</fullName>
    </recommendedName>
</protein>
<evidence type="ECO:0000313" key="3">
    <source>
        <dbReference type="Proteomes" id="UP000029964"/>
    </source>
</evidence>
<keyword evidence="3" id="KW-1185">Reference proteome</keyword>
<dbReference type="Proteomes" id="UP000029964">
    <property type="component" value="Unassembled WGS sequence"/>
</dbReference>
<evidence type="ECO:0000259" key="1">
    <source>
        <dbReference type="Pfam" id="PF13847"/>
    </source>
</evidence>
<accession>A0A086THN7</accession>
<reference evidence="3" key="1">
    <citation type="journal article" date="2014" name="Genome Announc.">
        <title>Genome sequence and annotation of Acremonium chrysogenum, producer of the beta-lactam antibiotic cephalosporin C.</title>
        <authorList>
            <person name="Terfehr D."/>
            <person name="Dahlmann T.A."/>
            <person name="Specht T."/>
            <person name="Zadra I."/>
            <person name="Kuernsteiner H."/>
            <person name="Kueck U."/>
        </authorList>
    </citation>
    <scope>NUCLEOTIDE SEQUENCE [LARGE SCALE GENOMIC DNA]</scope>
    <source>
        <strain evidence="3">ATCC 11550 / CBS 779.69 / DSM 880 / IAM 14645 / JCM 23072 / IMI 49137</strain>
    </source>
</reference>
<dbReference type="Gene3D" id="3.40.50.150">
    <property type="entry name" value="Vaccinia Virus protein VP39"/>
    <property type="match status" value="1"/>
</dbReference>
<dbReference type="Pfam" id="PF13847">
    <property type="entry name" value="Methyltransf_31"/>
    <property type="match status" value="1"/>
</dbReference>
<organism evidence="2 3">
    <name type="scientific">Hapsidospora chrysogenum (strain ATCC 11550 / CBS 779.69 / DSM 880 / IAM 14645 / JCM 23072 / IMI 49137)</name>
    <name type="common">Acremonium chrysogenum</name>
    <dbReference type="NCBI Taxonomy" id="857340"/>
    <lineage>
        <taxon>Eukaryota</taxon>
        <taxon>Fungi</taxon>
        <taxon>Dikarya</taxon>
        <taxon>Ascomycota</taxon>
        <taxon>Pezizomycotina</taxon>
        <taxon>Sordariomycetes</taxon>
        <taxon>Hypocreomycetidae</taxon>
        <taxon>Hypocreales</taxon>
        <taxon>Bionectriaceae</taxon>
        <taxon>Hapsidospora</taxon>
    </lineage>
</organism>
<evidence type="ECO:0000313" key="2">
    <source>
        <dbReference type="EMBL" id="KFH48869.1"/>
    </source>
</evidence>
<comment type="caution">
    <text evidence="2">The sequence shown here is derived from an EMBL/GenBank/DDBJ whole genome shotgun (WGS) entry which is preliminary data.</text>
</comment>
<dbReference type="CDD" id="cd02440">
    <property type="entry name" value="AdoMet_MTases"/>
    <property type="match status" value="1"/>
</dbReference>
<name>A0A086THN7_HAPC1</name>
<feature type="domain" description="Methyltransferase" evidence="1">
    <location>
        <begin position="64"/>
        <end position="197"/>
    </location>
</feature>
<dbReference type="STRING" id="857340.A0A086THN7"/>
<dbReference type="SUPFAM" id="SSF53335">
    <property type="entry name" value="S-adenosyl-L-methionine-dependent methyltransferases"/>
    <property type="match status" value="1"/>
</dbReference>
<dbReference type="InterPro" id="IPR029063">
    <property type="entry name" value="SAM-dependent_MTases_sf"/>
</dbReference>
<sequence length="333" mass="37239">MAETSTDLGPAAKNLSDLYRNAGKTTSATAEDHINSAKRFVSGMSRPLLQQMGLSGTTTKTPVVVLDLACGSGVVTQELQRELPVEVLEKSRFVAGDSSEALVGIVGKRIEAEDWRNVEARVTDAMVRRLGHIHLGRRDSTDVYLQDTKLPDGTFSHVCVAMGLHLIPRPDDALRGVYAEIKRIIKPGGILGATTPHFDPEHSSMQFEFRSAFASFPFEAPFPDPFPTQMHSHGRWADPSWVETYLRDEQGLKDVEAGLVKGAFHVEEADDFLASFWPMAEWIMGSWWSEETRREHPPREVRELTRKFLVEKHGREGWDVEWAVVCATGRVEK</sequence>
<gene>
    <name evidence="2" type="ORF">ACRE_000080</name>
</gene>